<dbReference type="AlphaFoldDB" id="A0A6A5YVR6"/>
<dbReference type="PANTHER" id="PTHR34315:SF1">
    <property type="entry name" value="INTRADIOL RING-CLEAVAGE DIOXYGENASES DOMAIN-CONTAINING PROTEIN-RELATED"/>
    <property type="match status" value="1"/>
</dbReference>
<keyword evidence="2" id="KW-0560">Oxidoreductase</keyword>
<feature type="chain" id="PRO_5025587066" evidence="1">
    <location>
        <begin position="20"/>
        <end position="372"/>
    </location>
</feature>
<dbReference type="InterPro" id="IPR015889">
    <property type="entry name" value="Intradiol_dOase_core"/>
</dbReference>
<dbReference type="SUPFAM" id="SSF49482">
    <property type="entry name" value="Aromatic compound dioxygenase"/>
    <property type="match status" value="1"/>
</dbReference>
<reference evidence="2" key="1">
    <citation type="journal article" date="2020" name="Stud. Mycol.">
        <title>101 Dothideomycetes genomes: a test case for predicting lifestyles and emergence of pathogens.</title>
        <authorList>
            <person name="Haridas S."/>
            <person name="Albert R."/>
            <person name="Binder M."/>
            <person name="Bloem J."/>
            <person name="Labutti K."/>
            <person name="Salamov A."/>
            <person name="Andreopoulos B."/>
            <person name="Baker S."/>
            <person name="Barry K."/>
            <person name="Bills G."/>
            <person name="Bluhm B."/>
            <person name="Cannon C."/>
            <person name="Castanera R."/>
            <person name="Culley D."/>
            <person name="Daum C."/>
            <person name="Ezra D."/>
            <person name="Gonzalez J."/>
            <person name="Henrissat B."/>
            <person name="Kuo A."/>
            <person name="Liang C."/>
            <person name="Lipzen A."/>
            <person name="Lutzoni F."/>
            <person name="Magnuson J."/>
            <person name="Mondo S."/>
            <person name="Nolan M."/>
            <person name="Ohm R."/>
            <person name="Pangilinan J."/>
            <person name="Park H.-J."/>
            <person name="Ramirez L."/>
            <person name="Alfaro M."/>
            <person name="Sun H."/>
            <person name="Tritt A."/>
            <person name="Yoshinaga Y."/>
            <person name="Zwiers L.-H."/>
            <person name="Turgeon B."/>
            <person name="Goodwin S."/>
            <person name="Spatafora J."/>
            <person name="Crous P."/>
            <person name="Grigoriev I."/>
        </authorList>
    </citation>
    <scope>NUCLEOTIDE SEQUENCE</scope>
    <source>
        <strain evidence="2">CBS 627.86</strain>
    </source>
</reference>
<dbReference type="GO" id="GO:0005506">
    <property type="term" value="F:iron ion binding"/>
    <property type="evidence" value="ECO:0007669"/>
    <property type="project" value="InterPro"/>
</dbReference>
<keyword evidence="2" id="KW-0223">Dioxygenase</keyword>
<feature type="signal peptide" evidence="1">
    <location>
        <begin position="1"/>
        <end position="19"/>
    </location>
</feature>
<dbReference type="PANTHER" id="PTHR34315">
    <property type="match status" value="1"/>
</dbReference>
<evidence type="ECO:0000256" key="1">
    <source>
        <dbReference type="SAM" id="SignalP"/>
    </source>
</evidence>
<accession>A0A6A5YVR6</accession>
<name>A0A6A5YVR6_9PLEO</name>
<dbReference type="Proteomes" id="UP000799770">
    <property type="component" value="Unassembled WGS sequence"/>
</dbReference>
<evidence type="ECO:0000313" key="3">
    <source>
        <dbReference type="Proteomes" id="UP000799770"/>
    </source>
</evidence>
<dbReference type="Gene3D" id="2.60.130.10">
    <property type="entry name" value="Aromatic compound dioxygenase"/>
    <property type="match status" value="1"/>
</dbReference>
<proteinExistence type="predicted"/>
<organism evidence="2 3">
    <name type="scientific">Lophiotrema nucula</name>
    <dbReference type="NCBI Taxonomy" id="690887"/>
    <lineage>
        <taxon>Eukaryota</taxon>
        <taxon>Fungi</taxon>
        <taxon>Dikarya</taxon>
        <taxon>Ascomycota</taxon>
        <taxon>Pezizomycotina</taxon>
        <taxon>Dothideomycetes</taxon>
        <taxon>Pleosporomycetidae</taxon>
        <taxon>Pleosporales</taxon>
        <taxon>Lophiotremataceae</taxon>
        <taxon>Lophiotrema</taxon>
    </lineage>
</organism>
<dbReference type="GO" id="GO:0016702">
    <property type="term" value="F:oxidoreductase activity, acting on single donors with incorporation of molecular oxygen, incorporation of two atoms of oxygen"/>
    <property type="evidence" value="ECO:0007669"/>
    <property type="project" value="InterPro"/>
</dbReference>
<dbReference type="EMBL" id="ML977336">
    <property type="protein sequence ID" value="KAF2110874.1"/>
    <property type="molecule type" value="Genomic_DNA"/>
</dbReference>
<gene>
    <name evidence="2" type="ORF">BDV96DRAFT_500337</name>
</gene>
<keyword evidence="3" id="KW-1185">Reference proteome</keyword>
<keyword evidence="1" id="KW-0732">Signal</keyword>
<sequence>MVQLTQALAAALLATGAIAHPGGNANRDLLRRQAHLDHPERRTIQSCKRDLVESGWVREQHMRREARLHELRVAAGFAKPHELVRRDPAEAEATYGEAAACTLDPEATEGPYWVVGELIRSDLLTGEKGAVTHLDINVIDTTGCKPVTDAYVEMWGTNSTGVYTGVKARGNGDGSGSALTTNALRGLQKTGANGTATFTTLIPGHYVGRANHLHTIIHHGATLLPNNTIQGGTISHIGQFYVEQGFLGEVEATPPYNTNTQVQTKNANDFLFQMGKQGGDDPTLKISLIGKTIADGLYATIDVGVNPKAKQNPLPVNMWTSTGGQPYPNSPWTGYPDTCKYCGFGTKPPKKRAGTPLVREGLIYGEGAPLEE</sequence>
<dbReference type="CDD" id="cd03457">
    <property type="entry name" value="intradiol_dioxygenase_like"/>
    <property type="match status" value="1"/>
</dbReference>
<dbReference type="OrthoDB" id="121380at2759"/>
<protein>
    <submittedName>
        <fullName evidence="2">Intradiol ring-cleavage dioxygenase</fullName>
    </submittedName>
</protein>
<evidence type="ECO:0000313" key="2">
    <source>
        <dbReference type="EMBL" id="KAF2110874.1"/>
    </source>
</evidence>